<dbReference type="PANTHER" id="PTHR11851">
    <property type="entry name" value="METALLOPROTEASE"/>
    <property type="match status" value="1"/>
</dbReference>
<evidence type="ECO:0000259" key="5">
    <source>
        <dbReference type="Pfam" id="PF05193"/>
    </source>
</evidence>
<dbReference type="InterPro" id="IPR050361">
    <property type="entry name" value="MPP/UQCRC_Complex"/>
</dbReference>
<comment type="caution">
    <text evidence="6">The sequence shown here is derived from an EMBL/GenBank/DDBJ whole genome shotgun (WGS) entry which is preliminary data.</text>
</comment>
<dbReference type="RefSeq" id="WP_036790946.1">
    <property type="nucleotide sequence ID" value="NZ_JQZV01000013.1"/>
</dbReference>
<dbReference type="Proteomes" id="UP000030101">
    <property type="component" value="Unassembled WGS sequence"/>
</dbReference>
<dbReference type="Pfam" id="PF00675">
    <property type="entry name" value="Peptidase_M16"/>
    <property type="match status" value="1"/>
</dbReference>
<sequence>MKIEHYTLSNGIRVVFLPTKGAVTYAGMGIRSGTRHETEGIEGIAHFVEHMLFKGTTGRKAWHILNRMEAIGGELNAFTTKEDTFIYTIAPKGEIGRSMELIGDICFRSTFPVHELERERTVVMDEINVYKDTPGEQIFDDFEALLFPGHPLGRRILGTKESLLKMTREDCVRYVRDNFTPDRMLFFCMGPTNLKRIIELGERHFDPFASLSEISSQAPQKLLTSSLHEVERGSYQSHVVLGGMGPDMYDKERQSASVLMNILGGPGMNSRLNVALREKRGWVYNVEASLTGLSDAGYWQIYFGCDPGYRKRALNLVHRILDELMQNKLSPARLQAALKQTAGQLSISAEQTEQTFLSLGKLSLYDKEFEPLEVIIDKIRAITAEQIQAAAQRMFDKNNRLALVYNGSEQTE</sequence>
<name>A0ABR4XJU3_9PORP</name>
<feature type="domain" description="Peptidase M16 N-terminal" evidence="4">
    <location>
        <begin position="21"/>
        <end position="160"/>
    </location>
</feature>
<dbReference type="PROSITE" id="PS00143">
    <property type="entry name" value="INSULINASE"/>
    <property type="match status" value="1"/>
</dbReference>
<dbReference type="InterPro" id="IPR007863">
    <property type="entry name" value="Peptidase_M16_C"/>
</dbReference>
<feature type="domain" description="Peptidase M16 C-terminal" evidence="5">
    <location>
        <begin position="165"/>
        <end position="340"/>
    </location>
</feature>
<organism evidence="6 7">
    <name type="scientific">Porphyromonas canoris</name>
    <dbReference type="NCBI Taxonomy" id="36875"/>
    <lineage>
        <taxon>Bacteria</taxon>
        <taxon>Pseudomonadati</taxon>
        <taxon>Bacteroidota</taxon>
        <taxon>Bacteroidia</taxon>
        <taxon>Bacteroidales</taxon>
        <taxon>Porphyromonadaceae</taxon>
        <taxon>Porphyromonas</taxon>
    </lineage>
</organism>
<gene>
    <name evidence="6" type="ORF">HQ43_06000</name>
</gene>
<comment type="cofactor">
    <cofactor evidence="1">
        <name>Zn(2+)</name>
        <dbReference type="ChEBI" id="CHEBI:29105"/>
    </cofactor>
</comment>
<protein>
    <recommendedName>
        <fullName evidence="8">Zinc protease</fullName>
    </recommendedName>
</protein>
<keyword evidence="7" id="KW-1185">Reference proteome</keyword>
<comment type="similarity">
    <text evidence="2 3">Belongs to the peptidase M16 family.</text>
</comment>
<accession>A0ABR4XJU3</accession>
<dbReference type="PANTHER" id="PTHR11851:SF49">
    <property type="entry name" value="MITOCHONDRIAL-PROCESSING PEPTIDASE SUBUNIT ALPHA"/>
    <property type="match status" value="1"/>
</dbReference>
<evidence type="ECO:0000256" key="3">
    <source>
        <dbReference type="RuleBase" id="RU004447"/>
    </source>
</evidence>
<dbReference type="SUPFAM" id="SSF63411">
    <property type="entry name" value="LuxS/MPP-like metallohydrolase"/>
    <property type="match status" value="2"/>
</dbReference>
<evidence type="ECO:0000259" key="4">
    <source>
        <dbReference type="Pfam" id="PF00675"/>
    </source>
</evidence>
<evidence type="ECO:0000313" key="7">
    <source>
        <dbReference type="Proteomes" id="UP000030101"/>
    </source>
</evidence>
<dbReference type="EMBL" id="JQZV01000013">
    <property type="protein sequence ID" value="KGN91657.1"/>
    <property type="molecule type" value="Genomic_DNA"/>
</dbReference>
<evidence type="ECO:0000256" key="1">
    <source>
        <dbReference type="ARBA" id="ARBA00001947"/>
    </source>
</evidence>
<dbReference type="InterPro" id="IPR011765">
    <property type="entry name" value="Pept_M16_N"/>
</dbReference>
<dbReference type="InterPro" id="IPR001431">
    <property type="entry name" value="Pept_M16_Zn_BS"/>
</dbReference>
<dbReference type="Pfam" id="PF05193">
    <property type="entry name" value="Peptidase_M16_C"/>
    <property type="match status" value="1"/>
</dbReference>
<evidence type="ECO:0000256" key="2">
    <source>
        <dbReference type="ARBA" id="ARBA00007261"/>
    </source>
</evidence>
<proteinExistence type="inferred from homology"/>
<evidence type="ECO:0008006" key="8">
    <source>
        <dbReference type="Google" id="ProtNLM"/>
    </source>
</evidence>
<reference evidence="6 7" key="1">
    <citation type="submission" date="2014-08" db="EMBL/GenBank/DDBJ databases">
        <title>Porphyromonas canoris strain:OH2762 Genome sequencing.</title>
        <authorList>
            <person name="Wallis C."/>
            <person name="Deusch O."/>
            <person name="O'Flynn C."/>
            <person name="Davis I."/>
            <person name="Jospin G."/>
            <person name="Darling A.E."/>
            <person name="Coil D.A."/>
            <person name="Alexiev A."/>
            <person name="Horsfall A."/>
            <person name="Kirkwood N."/>
            <person name="Harris S."/>
            <person name="Eisen J.A."/>
        </authorList>
    </citation>
    <scope>NUCLEOTIDE SEQUENCE [LARGE SCALE GENOMIC DNA]</scope>
    <source>
        <strain evidence="7">COT-108 OH2762</strain>
    </source>
</reference>
<dbReference type="Gene3D" id="3.30.830.10">
    <property type="entry name" value="Metalloenzyme, LuxS/M16 peptidase-like"/>
    <property type="match status" value="2"/>
</dbReference>
<evidence type="ECO:0000313" key="6">
    <source>
        <dbReference type="EMBL" id="KGN91657.1"/>
    </source>
</evidence>
<dbReference type="InterPro" id="IPR011249">
    <property type="entry name" value="Metalloenz_LuxS/M16"/>
</dbReference>